<gene>
    <name evidence="1" type="ORF">FHS32_001977</name>
</gene>
<comment type="caution">
    <text evidence="1">The sequence shown here is derived from an EMBL/GenBank/DDBJ whole genome shotgun (WGS) entry which is preliminary data.</text>
</comment>
<keyword evidence="2" id="KW-1185">Reference proteome</keyword>
<accession>A0A7W8BKV0</accession>
<proteinExistence type="predicted"/>
<dbReference type="EMBL" id="JACHJE010000004">
    <property type="protein sequence ID" value="MBB5125245.1"/>
    <property type="molecule type" value="Genomic_DNA"/>
</dbReference>
<sequence>MIWTGQAVTEASGRVGNEQVLWDDVDPWVGDAESQTSSMKPTDTTIRVGFTDVATTDVDAEKDEFFEPCSAADEDVADFVVG</sequence>
<reference evidence="1 2" key="1">
    <citation type="submission" date="2020-08" db="EMBL/GenBank/DDBJ databases">
        <title>Genomic Encyclopedia of Type Strains, Phase III (KMG-III): the genomes of soil and plant-associated and newly described type strains.</title>
        <authorList>
            <person name="Whitman W."/>
        </authorList>
    </citation>
    <scope>NUCLEOTIDE SEQUENCE [LARGE SCALE GENOMIC DNA]</scope>
    <source>
        <strain evidence="1 2">CECT 3226</strain>
    </source>
</reference>
<organism evidence="1 2">
    <name type="scientific">Streptomyces griseoloalbus</name>
    <dbReference type="NCBI Taxonomy" id="67303"/>
    <lineage>
        <taxon>Bacteria</taxon>
        <taxon>Bacillati</taxon>
        <taxon>Actinomycetota</taxon>
        <taxon>Actinomycetes</taxon>
        <taxon>Kitasatosporales</taxon>
        <taxon>Streptomycetaceae</taxon>
        <taxon>Streptomyces</taxon>
    </lineage>
</organism>
<dbReference type="Proteomes" id="UP000568022">
    <property type="component" value="Unassembled WGS sequence"/>
</dbReference>
<protein>
    <submittedName>
        <fullName evidence="1">Uncharacterized protein</fullName>
    </submittedName>
</protein>
<evidence type="ECO:0000313" key="1">
    <source>
        <dbReference type="EMBL" id="MBB5125245.1"/>
    </source>
</evidence>
<name>A0A7W8BKV0_9ACTN</name>
<evidence type="ECO:0000313" key="2">
    <source>
        <dbReference type="Proteomes" id="UP000568022"/>
    </source>
</evidence>
<dbReference type="AlphaFoldDB" id="A0A7W8BKV0"/>